<reference evidence="1" key="1">
    <citation type="submission" date="2016-10" db="EMBL/GenBank/DDBJ databases">
        <authorList>
            <person name="de Groot N.N."/>
        </authorList>
    </citation>
    <scope>NUCLEOTIDE SEQUENCE</scope>
</reference>
<dbReference type="EMBL" id="FPKX01000005">
    <property type="protein sequence ID" value="SFZ97413.1"/>
    <property type="molecule type" value="Genomic_DNA"/>
</dbReference>
<dbReference type="PROSITE" id="PS51257">
    <property type="entry name" value="PROKAR_LIPOPROTEIN"/>
    <property type="match status" value="1"/>
</dbReference>
<evidence type="ECO:0000313" key="1">
    <source>
        <dbReference type="EMBL" id="SFZ97413.1"/>
    </source>
</evidence>
<proteinExistence type="predicted"/>
<organism evidence="1">
    <name type="scientific">hydrothermal vent metagenome</name>
    <dbReference type="NCBI Taxonomy" id="652676"/>
    <lineage>
        <taxon>unclassified sequences</taxon>
        <taxon>metagenomes</taxon>
        <taxon>ecological metagenomes</taxon>
    </lineage>
</organism>
<gene>
    <name evidence="1" type="ORF">MNB_SV-5-1732</name>
</gene>
<dbReference type="AlphaFoldDB" id="A0A1W1EBL3"/>
<sequence>MKTIINTVLIFAATFFMTGCASSANFVHKYNSWVGKDINVFISKVGYPDRTYKLPNNNTIYVYEESKIESYPRMTIGYGGFYGPMYGGMSYGSDISQKTCKLFLEVNRQQKIIKWSSRGNNCVSNEPI</sequence>
<evidence type="ECO:0008006" key="2">
    <source>
        <dbReference type="Google" id="ProtNLM"/>
    </source>
</evidence>
<name>A0A1W1EBL3_9ZZZZ</name>
<protein>
    <recommendedName>
        <fullName evidence="2">Lipoprotein</fullName>
    </recommendedName>
</protein>
<accession>A0A1W1EBL3</accession>